<dbReference type="RefSeq" id="WP_125260647.1">
    <property type="nucleotide sequence ID" value="NZ_CP114280.1"/>
</dbReference>
<evidence type="ECO:0000256" key="2">
    <source>
        <dbReference type="ARBA" id="ARBA00022729"/>
    </source>
</evidence>
<evidence type="ECO:0000256" key="4">
    <source>
        <dbReference type="HAMAP-Rule" id="MF_01332"/>
    </source>
</evidence>
<dbReference type="Proteomes" id="UP001219630">
    <property type="component" value="Chromosome"/>
</dbReference>
<keyword evidence="6" id="KW-1185">Reference proteome</keyword>
<keyword evidence="1 4" id="KW-0963">Cytoplasm</keyword>
<evidence type="ECO:0000256" key="3">
    <source>
        <dbReference type="ARBA" id="ARBA00022764"/>
    </source>
</evidence>
<protein>
    <recommendedName>
        <fullName evidence="4">Secretion monitor</fullName>
    </recommendedName>
</protein>
<keyword evidence="2" id="KW-0732">Signal</keyword>
<reference evidence="5 6" key="1">
    <citation type="submission" date="2022-12" db="EMBL/GenBank/DDBJ databases">
        <title>Complete genome sequencing of Dickeya lacustris type strain LMG30899.</title>
        <authorList>
            <person name="Dobhal S."/>
            <person name="Arizala D."/>
            <person name="Arif M."/>
        </authorList>
    </citation>
    <scope>NUCLEOTIDE SEQUENCE [LARGE SCALE GENOMIC DNA]</scope>
    <source>
        <strain evidence="5 6">LMG30899</strain>
    </source>
</reference>
<dbReference type="InterPro" id="IPR009502">
    <property type="entry name" value="SecM"/>
</dbReference>
<proteinExistence type="inferred from homology"/>
<comment type="subcellular location">
    <subcellularLocation>
        <location evidence="4">Cytoplasm</location>
        <location evidence="4">Cytosol</location>
    </subcellularLocation>
    <subcellularLocation>
        <location evidence="4">Periplasm</location>
    </subcellularLocation>
    <text evidence="4">The active form is cytosolic, while the periplasmic form is rapidly degraded, mainly by the tail-specific protease.</text>
</comment>
<organism evidence="5 6">
    <name type="scientific">Dickeya lacustris</name>
    <dbReference type="NCBI Taxonomy" id="2259638"/>
    <lineage>
        <taxon>Bacteria</taxon>
        <taxon>Pseudomonadati</taxon>
        <taxon>Pseudomonadota</taxon>
        <taxon>Gammaproteobacteria</taxon>
        <taxon>Enterobacterales</taxon>
        <taxon>Pectobacteriaceae</taxon>
        <taxon>Dickeya</taxon>
    </lineage>
</organism>
<comment type="function">
    <text evidence="4">Regulates secA expression by translational coupling of the secM secA operon. Translational pausing at a specific Pro residue 5 residues before the end of the protein may allow disruption of a mRNA repressor helix that normally suppresses secA translation initiation.</text>
</comment>
<gene>
    <name evidence="4 5" type="primary">secM</name>
    <name evidence="5" type="ORF">O1Q98_14680</name>
</gene>
<dbReference type="HAMAP" id="MF_01332">
    <property type="entry name" value="SecM"/>
    <property type="match status" value="1"/>
</dbReference>
<dbReference type="PIRSF" id="PIRSF004572">
    <property type="entry name" value="SecM"/>
    <property type="match status" value="1"/>
</dbReference>
<keyword evidence="3 4" id="KW-0574">Periplasm</keyword>
<accession>A0ABY8G4K8</accession>
<comment type="similarity">
    <text evidence="4">Belongs to the SecM family.</text>
</comment>
<dbReference type="NCBIfam" id="NF002799">
    <property type="entry name" value="PRK02943.1-1"/>
    <property type="match status" value="1"/>
</dbReference>
<name>A0ABY8G4K8_9GAMM</name>
<evidence type="ECO:0000313" key="5">
    <source>
        <dbReference type="EMBL" id="WFN54885.1"/>
    </source>
</evidence>
<evidence type="ECO:0000256" key="1">
    <source>
        <dbReference type="ARBA" id="ARBA00022490"/>
    </source>
</evidence>
<sequence length="163" mass="18317">MIGILNRWRQFGRRYFWPHLLLGMVAATLGLPANFSESRDTSTEPNAVPTVSRQHVSYFNLHDLVALKDSRRRSLLSNDFWHQHAIRTVIRHLSFALTPAVAVTDVTSDHRQALLETLNALLIRDTPLAFSGVSVVPPPHTTLSYHTGLWLSQVQGIRAGPMC</sequence>
<dbReference type="Pfam" id="PF06558">
    <property type="entry name" value="SecM"/>
    <property type="match status" value="1"/>
</dbReference>
<dbReference type="EMBL" id="CP114280">
    <property type="protein sequence ID" value="WFN54885.1"/>
    <property type="molecule type" value="Genomic_DNA"/>
</dbReference>
<evidence type="ECO:0000313" key="6">
    <source>
        <dbReference type="Proteomes" id="UP001219630"/>
    </source>
</evidence>